<evidence type="ECO:0000256" key="8">
    <source>
        <dbReference type="PROSITE-ProRule" id="PRU10141"/>
    </source>
</evidence>
<dbReference type="PROSITE" id="PS50011">
    <property type="entry name" value="PROTEIN_KINASE_DOM"/>
    <property type="match status" value="1"/>
</dbReference>
<comment type="similarity">
    <text evidence="7">Belongs to the protein kinase superfamily. Ser/Thr protein kinase family. CDPK subfamily.</text>
</comment>
<organism evidence="11 12">
    <name type="scientific">Skeletonema marinoi</name>
    <dbReference type="NCBI Taxonomy" id="267567"/>
    <lineage>
        <taxon>Eukaryota</taxon>
        <taxon>Sar</taxon>
        <taxon>Stramenopiles</taxon>
        <taxon>Ochrophyta</taxon>
        <taxon>Bacillariophyta</taxon>
        <taxon>Coscinodiscophyceae</taxon>
        <taxon>Thalassiosirophycidae</taxon>
        <taxon>Thalassiosirales</taxon>
        <taxon>Skeletonemataceae</taxon>
        <taxon>Skeletonema</taxon>
        <taxon>Skeletonema marinoi-dohrnii complex</taxon>
    </lineage>
</organism>
<dbReference type="SUPFAM" id="SSF47473">
    <property type="entry name" value="EF-hand"/>
    <property type="match status" value="1"/>
</dbReference>
<dbReference type="FunFam" id="1.10.238.10:FF:000788">
    <property type="entry name" value="Predicted protein"/>
    <property type="match status" value="1"/>
</dbReference>
<dbReference type="PROSITE" id="PS00107">
    <property type="entry name" value="PROTEIN_KINASE_ATP"/>
    <property type="match status" value="1"/>
</dbReference>
<evidence type="ECO:0000256" key="3">
    <source>
        <dbReference type="ARBA" id="ARBA00022679"/>
    </source>
</evidence>
<feature type="binding site" evidence="8">
    <location>
        <position position="48"/>
    </location>
    <ligand>
        <name>ATP</name>
        <dbReference type="ChEBI" id="CHEBI:30616"/>
    </ligand>
</feature>
<dbReference type="PROSITE" id="PS50222">
    <property type="entry name" value="EF_HAND_2"/>
    <property type="match status" value="2"/>
</dbReference>
<evidence type="ECO:0000313" key="12">
    <source>
        <dbReference type="Proteomes" id="UP001224775"/>
    </source>
</evidence>
<protein>
    <submittedName>
        <fullName evidence="11">Calcium-dependent protein kinase</fullName>
        <ecNumber evidence="11">2.7.11.1</ecNumber>
    </submittedName>
</protein>
<feature type="domain" description="EF-hand" evidence="10">
    <location>
        <begin position="407"/>
        <end position="442"/>
    </location>
</feature>
<evidence type="ECO:0000256" key="4">
    <source>
        <dbReference type="ARBA" id="ARBA00022741"/>
    </source>
</evidence>
<dbReference type="PANTHER" id="PTHR24349">
    <property type="entry name" value="SERINE/THREONINE-PROTEIN KINASE"/>
    <property type="match status" value="1"/>
</dbReference>
<dbReference type="SUPFAM" id="SSF56112">
    <property type="entry name" value="Protein kinase-like (PK-like)"/>
    <property type="match status" value="1"/>
</dbReference>
<dbReference type="InterPro" id="IPR017441">
    <property type="entry name" value="Protein_kinase_ATP_BS"/>
</dbReference>
<feature type="domain" description="Protein kinase" evidence="9">
    <location>
        <begin position="19"/>
        <end position="284"/>
    </location>
</feature>
<keyword evidence="5 11" id="KW-0418">Kinase</keyword>
<dbReference type="InterPro" id="IPR011009">
    <property type="entry name" value="Kinase-like_dom_sf"/>
</dbReference>
<dbReference type="Proteomes" id="UP001224775">
    <property type="component" value="Unassembled WGS sequence"/>
</dbReference>
<evidence type="ECO:0000256" key="1">
    <source>
        <dbReference type="ARBA" id="ARBA00001946"/>
    </source>
</evidence>
<dbReference type="EMBL" id="JATAAI010000027">
    <property type="protein sequence ID" value="KAK1736995.1"/>
    <property type="molecule type" value="Genomic_DNA"/>
</dbReference>
<comment type="caution">
    <text evidence="11">The sequence shown here is derived from an EMBL/GenBank/DDBJ whole genome shotgun (WGS) entry which is preliminary data.</text>
</comment>
<reference evidence="11" key="1">
    <citation type="submission" date="2023-06" db="EMBL/GenBank/DDBJ databases">
        <title>Survivors Of The Sea: Transcriptome response of Skeletonema marinoi to long-term dormancy.</title>
        <authorList>
            <person name="Pinder M.I.M."/>
            <person name="Kourtchenko O."/>
            <person name="Robertson E.K."/>
            <person name="Larsson T."/>
            <person name="Maumus F."/>
            <person name="Osuna-Cruz C.M."/>
            <person name="Vancaester E."/>
            <person name="Stenow R."/>
            <person name="Vandepoele K."/>
            <person name="Ploug H."/>
            <person name="Bruchert V."/>
            <person name="Godhe A."/>
            <person name="Topel M."/>
        </authorList>
    </citation>
    <scope>NUCLEOTIDE SEQUENCE</scope>
    <source>
        <strain evidence="11">R05AC</strain>
    </source>
</reference>
<dbReference type="InterPro" id="IPR000719">
    <property type="entry name" value="Prot_kinase_dom"/>
</dbReference>
<comment type="cofactor">
    <cofactor evidence="1">
        <name>Mg(2+)</name>
        <dbReference type="ChEBI" id="CHEBI:18420"/>
    </cofactor>
</comment>
<dbReference type="GO" id="GO:0004674">
    <property type="term" value="F:protein serine/threonine kinase activity"/>
    <property type="evidence" value="ECO:0007669"/>
    <property type="project" value="UniProtKB-KW"/>
</dbReference>
<dbReference type="InterPro" id="IPR011992">
    <property type="entry name" value="EF-hand-dom_pair"/>
</dbReference>
<evidence type="ECO:0000259" key="10">
    <source>
        <dbReference type="PROSITE" id="PS50222"/>
    </source>
</evidence>
<keyword evidence="2" id="KW-0723">Serine/threonine-protein kinase</keyword>
<evidence type="ECO:0000259" key="9">
    <source>
        <dbReference type="PROSITE" id="PS50011"/>
    </source>
</evidence>
<dbReference type="InterPro" id="IPR050205">
    <property type="entry name" value="CDPK_Ser/Thr_kinases"/>
</dbReference>
<dbReference type="GO" id="GO:0005509">
    <property type="term" value="F:calcium ion binding"/>
    <property type="evidence" value="ECO:0007669"/>
    <property type="project" value="InterPro"/>
</dbReference>
<dbReference type="Gene3D" id="1.10.510.10">
    <property type="entry name" value="Transferase(Phosphotransferase) domain 1"/>
    <property type="match status" value="1"/>
</dbReference>
<dbReference type="FunFam" id="1.10.510.10:FF:000571">
    <property type="entry name" value="Maternal embryonic leucine zipper kinase"/>
    <property type="match status" value="1"/>
</dbReference>
<evidence type="ECO:0000256" key="7">
    <source>
        <dbReference type="ARBA" id="ARBA00024334"/>
    </source>
</evidence>
<dbReference type="SMART" id="SM00220">
    <property type="entry name" value="S_TKc"/>
    <property type="match status" value="1"/>
</dbReference>
<name>A0AAD9D8R2_9STRA</name>
<dbReference type="PROSITE" id="PS00108">
    <property type="entry name" value="PROTEIN_KINASE_ST"/>
    <property type="match status" value="1"/>
</dbReference>
<proteinExistence type="inferred from homology"/>
<dbReference type="Gene3D" id="1.10.238.10">
    <property type="entry name" value="EF-hand"/>
    <property type="match status" value="1"/>
</dbReference>
<sequence>MVHIENTEGMPIEAVYDGVHDGGILGEGITGSVRLITHKKTGIQLAVKRLDLVRVADDIHLDRLLDEIKIMCALDHPNIVCLEEVYEGDSELYLTQELCKGGDLFDRLDEQSDYHYSEAECARLVKQISSAVAYLHSKGVIHRDLKLENFLFQDERNDSELKMIDFGLSKHFQEGDIQTEKVGTPYSVAPEIIKGSKGYDEKCDVWSIGVICYLLLCGETPFGGDSVEDDLSQVRKNITSGNVPFDRDLWGNVSEEAIDFVKSLLVLDPEQRPSALEAQNHPWVQKMWRRRKSLDHQDTTLDPKVVSGLVSFKSLSTTKRFLCEVLSFTLQPEQITGLHEEFEKMDVDGTGEISLSKFKDALLAQSGENSLGEDEIEEMFSGLKLRNTDASIQWHEFLATCLSQCHIDDRNIRLAFERLDTERKGFITWQDLQRSMDMYGSADSKHDLQRIWVNHIIDFSMDKHHMTFEDFYSLLKLEQGDKSNSRPSLRIFDPAAGTAEEMTHPKQCGLRHSMMGPAVNVKEIWGNSEEPPEVSPFSAYQGIRGFLAEASKGVDTDKKQSKKDKRKRRITVVTGHRGQLMSGQLMRREPEPIMHCNSD</sequence>
<keyword evidence="3 11" id="KW-0808">Transferase</keyword>
<evidence type="ECO:0000256" key="5">
    <source>
        <dbReference type="ARBA" id="ARBA00022777"/>
    </source>
</evidence>
<gene>
    <name evidence="11" type="ORF">QTG54_012440</name>
</gene>
<keyword evidence="12" id="KW-1185">Reference proteome</keyword>
<keyword evidence="6 8" id="KW-0067">ATP-binding</keyword>
<dbReference type="Pfam" id="PF00069">
    <property type="entry name" value="Pkinase"/>
    <property type="match status" value="1"/>
</dbReference>
<dbReference type="InterPro" id="IPR002048">
    <property type="entry name" value="EF_hand_dom"/>
</dbReference>
<evidence type="ECO:0000256" key="2">
    <source>
        <dbReference type="ARBA" id="ARBA00022527"/>
    </source>
</evidence>
<dbReference type="CDD" id="cd05117">
    <property type="entry name" value="STKc_CAMK"/>
    <property type="match status" value="1"/>
</dbReference>
<dbReference type="InterPro" id="IPR008271">
    <property type="entry name" value="Ser/Thr_kinase_AS"/>
</dbReference>
<dbReference type="Gene3D" id="3.30.200.20">
    <property type="entry name" value="Phosphorylase Kinase, domain 1"/>
    <property type="match status" value="1"/>
</dbReference>
<dbReference type="GO" id="GO:0005524">
    <property type="term" value="F:ATP binding"/>
    <property type="evidence" value="ECO:0007669"/>
    <property type="project" value="UniProtKB-UniRule"/>
</dbReference>
<dbReference type="EC" id="2.7.11.1" evidence="11"/>
<evidence type="ECO:0000313" key="11">
    <source>
        <dbReference type="EMBL" id="KAK1736995.1"/>
    </source>
</evidence>
<evidence type="ECO:0000256" key="6">
    <source>
        <dbReference type="ARBA" id="ARBA00022840"/>
    </source>
</evidence>
<dbReference type="AlphaFoldDB" id="A0AAD9D8R2"/>
<keyword evidence="4 8" id="KW-0547">Nucleotide-binding</keyword>
<accession>A0AAD9D8R2</accession>
<feature type="domain" description="EF-hand" evidence="10">
    <location>
        <begin position="333"/>
        <end position="368"/>
    </location>
</feature>